<dbReference type="SUPFAM" id="SSF46785">
    <property type="entry name" value="Winged helix' DNA-binding domain"/>
    <property type="match status" value="1"/>
</dbReference>
<dbReference type="InterPro" id="IPR036388">
    <property type="entry name" value="WH-like_DNA-bd_sf"/>
</dbReference>
<dbReference type="InterPro" id="IPR050950">
    <property type="entry name" value="HTH-type_LysR_regulators"/>
</dbReference>
<dbReference type="InterPro" id="IPR005119">
    <property type="entry name" value="LysR_subst-bd"/>
</dbReference>
<evidence type="ECO:0000259" key="5">
    <source>
        <dbReference type="PROSITE" id="PS50931"/>
    </source>
</evidence>
<evidence type="ECO:0000313" key="7">
    <source>
        <dbReference type="Proteomes" id="UP001399917"/>
    </source>
</evidence>
<evidence type="ECO:0000313" key="6">
    <source>
        <dbReference type="EMBL" id="GAA3853729.1"/>
    </source>
</evidence>
<proteinExistence type="inferred from homology"/>
<dbReference type="PANTHER" id="PTHR30419:SF8">
    <property type="entry name" value="NITROGEN ASSIMILATION TRANSCRIPTIONAL ACTIVATOR-RELATED"/>
    <property type="match status" value="1"/>
</dbReference>
<dbReference type="InterPro" id="IPR036390">
    <property type="entry name" value="WH_DNA-bd_sf"/>
</dbReference>
<evidence type="ECO:0000256" key="1">
    <source>
        <dbReference type="ARBA" id="ARBA00009437"/>
    </source>
</evidence>
<comment type="caution">
    <text evidence="6">The sequence shown here is derived from an EMBL/GenBank/DDBJ whole genome shotgun (WGS) entry which is preliminary data.</text>
</comment>
<comment type="similarity">
    <text evidence="1">Belongs to the LysR transcriptional regulatory family.</text>
</comment>
<evidence type="ECO:0000256" key="4">
    <source>
        <dbReference type="ARBA" id="ARBA00023163"/>
    </source>
</evidence>
<accession>A0ABP7JV32</accession>
<dbReference type="Pfam" id="PF03466">
    <property type="entry name" value="LysR_substrate"/>
    <property type="match status" value="1"/>
</dbReference>
<dbReference type="Gene3D" id="3.40.190.290">
    <property type="match status" value="1"/>
</dbReference>
<dbReference type="PANTHER" id="PTHR30419">
    <property type="entry name" value="HTH-TYPE TRANSCRIPTIONAL REGULATOR YBHD"/>
    <property type="match status" value="1"/>
</dbReference>
<dbReference type="InterPro" id="IPR000847">
    <property type="entry name" value="LysR_HTH_N"/>
</dbReference>
<dbReference type="Pfam" id="PF00126">
    <property type="entry name" value="HTH_1"/>
    <property type="match status" value="1"/>
</dbReference>
<gene>
    <name evidence="6" type="ORF">GCM10022404_01390</name>
</gene>
<dbReference type="EMBL" id="BAABDF010000001">
    <property type="protein sequence ID" value="GAA3853729.1"/>
    <property type="molecule type" value="Genomic_DNA"/>
</dbReference>
<dbReference type="RefSeq" id="WP_344842087.1">
    <property type="nucleotide sequence ID" value="NZ_BAABDF010000001.1"/>
</dbReference>
<feature type="domain" description="HTH lysR-type" evidence="5">
    <location>
        <begin position="9"/>
        <end position="66"/>
    </location>
</feature>
<name>A0ABP7JV32_9RHOB</name>
<organism evidence="6 7">
    <name type="scientific">Celeribacter arenosi</name>
    <dbReference type="NCBI Taxonomy" id="792649"/>
    <lineage>
        <taxon>Bacteria</taxon>
        <taxon>Pseudomonadati</taxon>
        <taxon>Pseudomonadota</taxon>
        <taxon>Alphaproteobacteria</taxon>
        <taxon>Rhodobacterales</taxon>
        <taxon>Roseobacteraceae</taxon>
        <taxon>Celeribacter</taxon>
    </lineage>
</organism>
<dbReference type="Proteomes" id="UP001399917">
    <property type="component" value="Unassembled WGS sequence"/>
</dbReference>
<keyword evidence="4" id="KW-0804">Transcription</keyword>
<keyword evidence="3" id="KW-0238">DNA-binding</keyword>
<dbReference type="Gene3D" id="1.10.10.10">
    <property type="entry name" value="Winged helix-like DNA-binding domain superfamily/Winged helix DNA-binding domain"/>
    <property type="match status" value="1"/>
</dbReference>
<keyword evidence="2" id="KW-0805">Transcription regulation</keyword>
<dbReference type="PRINTS" id="PR00039">
    <property type="entry name" value="HTHLYSR"/>
</dbReference>
<keyword evidence="7" id="KW-1185">Reference proteome</keyword>
<dbReference type="PROSITE" id="PS50931">
    <property type="entry name" value="HTH_LYSR"/>
    <property type="match status" value="1"/>
</dbReference>
<reference evidence="7" key="1">
    <citation type="journal article" date="2019" name="Int. J. Syst. Evol. Microbiol.">
        <title>The Global Catalogue of Microorganisms (GCM) 10K type strain sequencing project: providing services to taxonomists for standard genome sequencing and annotation.</title>
        <authorList>
            <consortium name="The Broad Institute Genomics Platform"/>
            <consortium name="The Broad Institute Genome Sequencing Center for Infectious Disease"/>
            <person name="Wu L."/>
            <person name="Ma J."/>
        </authorList>
    </citation>
    <scope>NUCLEOTIDE SEQUENCE [LARGE SCALE GENOMIC DNA]</scope>
    <source>
        <strain evidence="7">JCM 17190</strain>
    </source>
</reference>
<protein>
    <submittedName>
        <fullName evidence="6">LysR family transcriptional regulator</fullName>
    </submittedName>
</protein>
<dbReference type="SUPFAM" id="SSF53850">
    <property type="entry name" value="Periplasmic binding protein-like II"/>
    <property type="match status" value="1"/>
</dbReference>
<evidence type="ECO:0000256" key="3">
    <source>
        <dbReference type="ARBA" id="ARBA00023125"/>
    </source>
</evidence>
<evidence type="ECO:0000256" key="2">
    <source>
        <dbReference type="ARBA" id="ARBA00023015"/>
    </source>
</evidence>
<sequence>MSDLLARGLKMPHLRLAAALHAEEKLSAAANRLAITQPAASRLAAEIEGILGTPLYARSGRGIQLTAEGRLFAERAARVLRDIVDVGRDVKDLTDGSAGHVAMGAVTGPAIEFVLPLIREARIAHPRVQVRVEVSPSDVLCQMLLDGHLDFALARPPLGDAAASFAYRPVDVEPMSLIARSEHPLFRGAQYLDRSKLVTYDWVMPHPGSILRVSMEAKLRALGLTLPARVLNTSSFLLTLATISQTNAIAPIATSVARAFESGNGVRILPVDFETNVPEFGIITRAHGDLSAAATAFLAMAERAVATRRAELPPTPT</sequence>